<feature type="compositionally biased region" description="Basic residues" evidence="5">
    <location>
        <begin position="131"/>
        <end position="150"/>
    </location>
</feature>
<name>A0A0L0G9M0_9EUKA</name>
<dbReference type="PROSITE" id="PS50294">
    <property type="entry name" value="WD_REPEATS_REGION"/>
    <property type="match status" value="3"/>
</dbReference>
<gene>
    <name evidence="6" type="ORF">SARC_02101</name>
</gene>
<dbReference type="RefSeq" id="XP_014159629.1">
    <property type="nucleotide sequence ID" value="XM_014304154.1"/>
</dbReference>
<keyword evidence="2" id="KW-0677">Repeat</keyword>
<dbReference type="PANTHER" id="PTHR22839">
    <property type="entry name" value="THO COMPLEX SUBUNIT 3 THO3"/>
    <property type="match status" value="1"/>
</dbReference>
<dbReference type="OrthoDB" id="340259at2759"/>
<dbReference type="Pfam" id="PF25174">
    <property type="entry name" value="Beta-prop_THOC3"/>
    <property type="match status" value="1"/>
</dbReference>
<dbReference type="GO" id="GO:0006406">
    <property type="term" value="P:mRNA export from nucleus"/>
    <property type="evidence" value="ECO:0007669"/>
    <property type="project" value="InterPro"/>
</dbReference>
<evidence type="ECO:0000256" key="2">
    <source>
        <dbReference type="ARBA" id="ARBA00022737"/>
    </source>
</evidence>
<feature type="compositionally biased region" description="Polar residues" evidence="5">
    <location>
        <begin position="359"/>
        <end position="372"/>
    </location>
</feature>
<dbReference type="PRINTS" id="PR00320">
    <property type="entry name" value="GPROTEINBRPT"/>
</dbReference>
<accession>A0A0L0G9M0</accession>
<dbReference type="eggNOG" id="KOG1407">
    <property type="taxonomic scope" value="Eukaryota"/>
</dbReference>
<feature type="compositionally biased region" description="Basic residues" evidence="5">
    <location>
        <begin position="160"/>
        <end position="170"/>
    </location>
</feature>
<keyword evidence="7" id="KW-1185">Reference proteome</keyword>
<dbReference type="SUPFAM" id="SSF50978">
    <property type="entry name" value="WD40 repeat-like"/>
    <property type="match status" value="1"/>
</dbReference>
<evidence type="ECO:0000256" key="3">
    <source>
        <dbReference type="ARBA" id="ARBA00046343"/>
    </source>
</evidence>
<dbReference type="Proteomes" id="UP000054560">
    <property type="component" value="Unassembled WGS sequence"/>
</dbReference>
<evidence type="ECO:0000256" key="1">
    <source>
        <dbReference type="ARBA" id="ARBA00022574"/>
    </source>
</evidence>
<evidence type="ECO:0000256" key="4">
    <source>
        <dbReference type="PROSITE-ProRule" id="PRU00221"/>
    </source>
</evidence>
<dbReference type="InterPro" id="IPR019775">
    <property type="entry name" value="WD40_repeat_CS"/>
</dbReference>
<sequence length="729" mass="80736">MRNTASEWLKKPQKQKLLSAPCWRALPPSPSTSTLIPQSHHIEDTQNKPIPTDTSAIYGSHHILSTVKHGQTLLHTSSPLPVPLRSSVLADSSQSIGVQGNKGIKSFDVILDTLAYSKAHTRSHSYPDPHNHRHTHRQSHGVHSRTHTGHHLSEHSCTSSHHHHHSHSHRDRYPGKNTPIHSQHRRHKDDHSMSERVYGDLHEHSALTIHSGVRSHIQETSERAIGICIHKTARQPTSPLPAPLDPDYTSTTNHTVAENSTVTASAHRGTVPLTHPHRELANTYTIPDTLTESEETYTYVQPSDTHESKTKSLESNTTLHDSCSSSHGSRTTSRESRTNLHERKTNSHESMSRVEHSRTSGSHSSARRSQQPTQSSRGSERSGTRSSQSNAISNNIEYTDKSATQANSAKTHFSAALTKNFRGHKDKIRHVAWSYDGTQLASASSDNTIKIWHPLLAQNNEINSLTGHTGPVEHMSFNPKIYNQLFTCSQDKSVRLWDTKTATCTNNTATKGENIFSAWSPDGKYIAFVNSNDVLTVVDVRKMDTPVKTQSFNDEVNQLSWNSTGEFIVLAMGSGMIQPIPWPSMDRVPPIKAHGGGCVSVAFDPKGRYLAVGSVDTQTSLWDLSEMASLRTFNSLGTPVVSLSFTFCGTYLASAAELDQIDISHVESGESVHQIELEGQCTAVAWHPSKHFLAYTAYSRTPKDDDRRTNPSPEVSVFGYKDTGRKSKD</sequence>
<evidence type="ECO:0000313" key="7">
    <source>
        <dbReference type="Proteomes" id="UP000054560"/>
    </source>
</evidence>
<feature type="compositionally biased region" description="Basic and acidic residues" evidence="5">
    <location>
        <begin position="332"/>
        <end position="358"/>
    </location>
</feature>
<dbReference type="AlphaFoldDB" id="A0A0L0G9M0"/>
<dbReference type="InterPro" id="IPR015943">
    <property type="entry name" value="WD40/YVTN_repeat-like_dom_sf"/>
</dbReference>
<feature type="compositionally biased region" description="Polar residues" evidence="5">
    <location>
        <begin position="284"/>
        <end position="303"/>
    </location>
</feature>
<dbReference type="InterPro" id="IPR040132">
    <property type="entry name" value="Tex1/THOC3"/>
</dbReference>
<reference evidence="6 7" key="1">
    <citation type="submission" date="2011-02" db="EMBL/GenBank/DDBJ databases">
        <title>The Genome Sequence of Sphaeroforma arctica JP610.</title>
        <authorList>
            <consortium name="The Broad Institute Genome Sequencing Platform"/>
            <person name="Russ C."/>
            <person name="Cuomo C."/>
            <person name="Young S.K."/>
            <person name="Zeng Q."/>
            <person name="Gargeya S."/>
            <person name="Alvarado L."/>
            <person name="Berlin A."/>
            <person name="Chapman S.B."/>
            <person name="Chen Z."/>
            <person name="Freedman E."/>
            <person name="Gellesch M."/>
            <person name="Goldberg J."/>
            <person name="Griggs A."/>
            <person name="Gujja S."/>
            <person name="Heilman E."/>
            <person name="Heiman D."/>
            <person name="Howarth C."/>
            <person name="Mehta T."/>
            <person name="Neiman D."/>
            <person name="Pearson M."/>
            <person name="Roberts A."/>
            <person name="Saif S."/>
            <person name="Shea T."/>
            <person name="Shenoy N."/>
            <person name="Sisk P."/>
            <person name="Stolte C."/>
            <person name="Sykes S."/>
            <person name="White J."/>
            <person name="Yandava C."/>
            <person name="Burger G."/>
            <person name="Gray M.W."/>
            <person name="Holland P.W.H."/>
            <person name="King N."/>
            <person name="Lang F.B.F."/>
            <person name="Roger A.J."/>
            <person name="Ruiz-Trillo I."/>
            <person name="Haas B."/>
            <person name="Nusbaum C."/>
            <person name="Birren B."/>
        </authorList>
    </citation>
    <scope>NUCLEOTIDE SEQUENCE [LARGE SCALE GENOMIC DNA]</scope>
    <source>
        <strain evidence="6 7">JP610</strain>
    </source>
</reference>
<feature type="repeat" description="WD" evidence="4">
    <location>
        <begin position="421"/>
        <end position="452"/>
    </location>
</feature>
<dbReference type="SMART" id="SM00320">
    <property type="entry name" value="WD40"/>
    <property type="match status" value="4"/>
</dbReference>
<feature type="compositionally biased region" description="Low complexity" evidence="5">
    <location>
        <begin position="322"/>
        <end position="331"/>
    </location>
</feature>
<dbReference type="EMBL" id="KQ241687">
    <property type="protein sequence ID" value="KNC85727.1"/>
    <property type="molecule type" value="Genomic_DNA"/>
</dbReference>
<dbReference type="GO" id="GO:0000445">
    <property type="term" value="C:THO complex part of transcription export complex"/>
    <property type="evidence" value="ECO:0007669"/>
    <property type="project" value="TreeGrafter"/>
</dbReference>
<feature type="region of interest" description="Disordered" evidence="5">
    <location>
        <begin position="284"/>
        <end position="393"/>
    </location>
</feature>
<protein>
    <submittedName>
        <fullName evidence="6">Uncharacterized protein</fullName>
    </submittedName>
</protein>
<dbReference type="PROSITE" id="PS00678">
    <property type="entry name" value="WD_REPEATS_1"/>
    <property type="match status" value="1"/>
</dbReference>
<evidence type="ECO:0000313" key="6">
    <source>
        <dbReference type="EMBL" id="KNC85727.1"/>
    </source>
</evidence>
<comment type="similarity">
    <text evidence="3">Belongs to the THOC3 family.</text>
</comment>
<dbReference type="GeneID" id="25902605"/>
<dbReference type="STRING" id="667725.A0A0L0G9M0"/>
<dbReference type="InterPro" id="IPR001680">
    <property type="entry name" value="WD40_rpt"/>
</dbReference>
<dbReference type="InterPro" id="IPR020472">
    <property type="entry name" value="WD40_PAC1"/>
</dbReference>
<keyword evidence="1 4" id="KW-0853">WD repeat</keyword>
<dbReference type="PANTHER" id="PTHR22839:SF0">
    <property type="entry name" value="THO COMPLEX SUBUNIT 3"/>
    <property type="match status" value="1"/>
</dbReference>
<feature type="repeat" description="WD" evidence="4">
    <location>
        <begin position="465"/>
        <end position="507"/>
    </location>
</feature>
<proteinExistence type="inferred from homology"/>
<organism evidence="6 7">
    <name type="scientific">Sphaeroforma arctica JP610</name>
    <dbReference type="NCBI Taxonomy" id="667725"/>
    <lineage>
        <taxon>Eukaryota</taxon>
        <taxon>Ichthyosporea</taxon>
        <taxon>Ichthyophonida</taxon>
        <taxon>Sphaeroforma</taxon>
    </lineage>
</organism>
<feature type="region of interest" description="Disordered" evidence="5">
    <location>
        <begin position="121"/>
        <end position="194"/>
    </location>
</feature>
<dbReference type="PROSITE" id="PS50082">
    <property type="entry name" value="WD_REPEATS_2"/>
    <property type="match status" value="3"/>
</dbReference>
<dbReference type="InterPro" id="IPR036322">
    <property type="entry name" value="WD40_repeat_dom_sf"/>
</dbReference>
<evidence type="ECO:0000256" key="5">
    <source>
        <dbReference type="SAM" id="MobiDB-lite"/>
    </source>
</evidence>
<feature type="region of interest" description="Disordered" evidence="5">
    <location>
        <begin position="702"/>
        <end position="729"/>
    </location>
</feature>
<feature type="repeat" description="WD" evidence="4">
    <location>
        <begin position="591"/>
        <end position="632"/>
    </location>
</feature>
<dbReference type="Gene3D" id="2.130.10.10">
    <property type="entry name" value="YVTN repeat-like/Quinoprotein amine dehydrogenase"/>
    <property type="match status" value="2"/>
</dbReference>